<feature type="transmembrane region" description="Helical" evidence="1">
    <location>
        <begin position="6"/>
        <end position="23"/>
    </location>
</feature>
<evidence type="ECO:0000313" key="2">
    <source>
        <dbReference type="EMBL" id="AHX21443.1"/>
    </source>
</evidence>
<proteinExistence type="predicted"/>
<accession>A0A9W3LJ34</accession>
<evidence type="ECO:0000313" key="3">
    <source>
        <dbReference type="Proteomes" id="UP000031778"/>
    </source>
</evidence>
<organism evidence="2 3">
    <name type="scientific">Bacillus bombysepticus str. Wang</name>
    <dbReference type="NCBI Taxonomy" id="1330043"/>
    <lineage>
        <taxon>Bacteria</taxon>
        <taxon>Bacillati</taxon>
        <taxon>Bacillota</taxon>
        <taxon>Bacilli</taxon>
        <taxon>Bacillales</taxon>
        <taxon>Bacillaceae</taxon>
        <taxon>Bacillus</taxon>
        <taxon>Bacillus cereus group</taxon>
    </lineage>
</organism>
<feature type="transmembrane region" description="Helical" evidence="1">
    <location>
        <begin position="51"/>
        <end position="72"/>
    </location>
</feature>
<reference evidence="2 3" key="1">
    <citation type="submission" date="2014-03" db="EMBL/GenBank/DDBJ databases">
        <title>The Complete Genome Sequence of Bacillus bombyseptieus.</title>
        <authorList>
            <person name="Cheng T."/>
            <person name="Lin P."/>
            <person name="Jin S."/>
            <person name="Wu Y."/>
            <person name="Fu B."/>
            <person name="Long R."/>
            <person name="Liu D."/>
            <person name="Guo Y."/>
            <person name="Peng L."/>
            <person name="Xia Q."/>
        </authorList>
    </citation>
    <scope>NUCLEOTIDE SEQUENCE [LARGE SCALE GENOMIC DNA]</scope>
    <source>
        <strain evidence="3">wang</strain>
    </source>
</reference>
<dbReference type="RefSeq" id="WP_084802203.1">
    <property type="nucleotide sequence ID" value="NZ_CP007512.1"/>
</dbReference>
<dbReference type="InterPro" id="IPR010001">
    <property type="entry name" value="BofA"/>
</dbReference>
<dbReference type="AlphaFoldDB" id="A0A9W3LJ34"/>
<keyword evidence="1" id="KW-0472">Membrane</keyword>
<protein>
    <submittedName>
        <fullName evidence="2">Sigma-K factor-processing regulatory protein BofA</fullName>
    </submittedName>
</protein>
<dbReference type="EMBL" id="CP007512">
    <property type="protein sequence ID" value="AHX21443.1"/>
    <property type="molecule type" value="Genomic_DNA"/>
</dbReference>
<evidence type="ECO:0000256" key="1">
    <source>
        <dbReference type="SAM" id="Phobius"/>
    </source>
</evidence>
<name>A0A9W3LJ34_9BACI</name>
<keyword evidence="1" id="KW-0812">Transmembrane</keyword>
<keyword evidence="3" id="KW-1185">Reference proteome</keyword>
<dbReference type="Proteomes" id="UP000031778">
    <property type="component" value="Chromosome"/>
</dbReference>
<sequence length="107" mass="11602">MNSTIIIVGILTLVFIFLVFGVASKPLRFIGKVIFLVFGVASKPLRFIGKVIFHVTLGIALLFIVNVVGTYFDFHIPINMGTAAITSLLGLPGVAALVIIKLYIMPR</sequence>
<dbReference type="NCBIfam" id="TIGR02862">
    <property type="entry name" value="spore_BofA"/>
    <property type="match status" value="1"/>
</dbReference>
<feature type="transmembrane region" description="Helical" evidence="1">
    <location>
        <begin position="84"/>
        <end position="104"/>
    </location>
</feature>
<gene>
    <name evidence="2" type="ORF">CY96_26710</name>
</gene>
<dbReference type="KEGG" id="bby:CY96_26710"/>
<keyword evidence="1" id="KW-1133">Transmembrane helix</keyword>
<dbReference type="Pfam" id="PF07441">
    <property type="entry name" value="BofA"/>
    <property type="match status" value="1"/>
</dbReference>